<evidence type="ECO:0000313" key="10">
    <source>
        <dbReference type="EnsemblPlants" id="Zm00001eb329890_P001"/>
    </source>
</evidence>
<proteinExistence type="evidence at protein level"/>
<keyword evidence="12" id="KW-1267">Proteomics identification</keyword>
<dbReference type="GO" id="GO:0016579">
    <property type="term" value="P:protein deubiquitination"/>
    <property type="evidence" value="ECO:0007669"/>
    <property type="project" value="InterPro"/>
</dbReference>
<dbReference type="KEGG" id="zma:103633533"/>
<reference evidence="10" key="3">
    <citation type="submission" date="2021-05" db="UniProtKB">
        <authorList>
            <consortium name="EnsemblPlants"/>
        </authorList>
    </citation>
    <scope>IDENTIFICATION</scope>
    <source>
        <strain evidence="10">cv. B73</strain>
    </source>
</reference>
<dbReference type="GO" id="GO:0005634">
    <property type="term" value="C:nucleus"/>
    <property type="evidence" value="ECO:0000318"/>
    <property type="project" value="GO_Central"/>
</dbReference>
<keyword evidence="4 7" id="KW-0833">Ubl conjugation pathway</keyword>
<organism evidence="10 11">
    <name type="scientific">Zea mays</name>
    <name type="common">Maize</name>
    <dbReference type="NCBI Taxonomy" id="4577"/>
    <lineage>
        <taxon>Eukaryota</taxon>
        <taxon>Viridiplantae</taxon>
        <taxon>Streptophyta</taxon>
        <taxon>Embryophyta</taxon>
        <taxon>Tracheophyta</taxon>
        <taxon>Spermatophyta</taxon>
        <taxon>Magnoliopsida</taxon>
        <taxon>Liliopsida</taxon>
        <taxon>Poales</taxon>
        <taxon>Poaceae</taxon>
        <taxon>PACMAD clade</taxon>
        <taxon>Panicoideae</taxon>
        <taxon>Andropogonodae</taxon>
        <taxon>Andropogoneae</taxon>
        <taxon>Tripsacinae</taxon>
        <taxon>Zea</taxon>
    </lineage>
</organism>
<dbReference type="RefSeq" id="XP_020396334.1">
    <property type="nucleotide sequence ID" value="XM_020540745.3"/>
</dbReference>
<dbReference type="SUPFAM" id="SSF54001">
    <property type="entry name" value="Cysteine proteinases"/>
    <property type="match status" value="1"/>
</dbReference>
<dbReference type="Gramene" id="Zm00001eb329890_T001">
    <property type="protein sequence ID" value="Zm00001eb329890_P001"/>
    <property type="gene ID" value="Zm00001eb329890"/>
</dbReference>
<dbReference type="AlphaFoldDB" id="A0A1D6IME8"/>
<dbReference type="PROSITE" id="PS00972">
    <property type="entry name" value="USP_1"/>
    <property type="match status" value="1"/>
</dbReference>
<keyword evidence="5 7" id="KW-0378">Hydrolase</keyword>
<dbReference type="InterPro" id="IPR001394">
    <property type="entry name" value="Peptidase_C19_UCH"/>
</dbReference>
<dbReference type="EnsemblPlants" id="Zm00001eb329890_T001">
    <property type="protein sequence ID" value="Zm00001eb329890_P001"/>
    <property type="gene ID" value="Zm00001eb329890"/>
</dbReference>
<dbReference type="ExpressionAtlas" id="A0A1D6IME8">
    <property type="expression patterns" value="baseline and differential"/>
</dbReference>
<keyword evidence="3 7" id="KW-0645">Protease</keyword>
<gene>
    <name evidence="10" type="primary">LOC103633533</name>
    <name evidence="9" type="ORF">ZEAMMB73_Zm00001d022414</name>
</gene>
<dbReference type="OMA" id="KNANGQW"/>
<accession>A0A1D6IME8</accession>
<comment type="similarity">
    <text evidence="2 7">Belongs to the peptidase C19 family.</text>
</comment>
<evidence type="ECO:0000313" key="9">
    <source>
        <dbReference type="EMBL" id="ONM60462.1"/>
    </source>
</evidence>
<evidence type="ECO:0000256" key="4">
    <source>
        <dbReference type="ARBA" id="ARBA00022786"/>
    </source>
</evidence>
<dbReference type="SMR" id="A0A1D6IME8"/>
<evidence type="ECO:0000256" key="3">
    <source>
        <dbReference type="ARBA" id="ARBA00022670"/>
    </source>
</evidence>
<dbReference type="IntAct" id="A0A1D6IME8">
    <property type="interactions" value="1"/>
</dbReference>
<dbReference type="InterPro" id="IPR038765">
    <property type="entry name" value="Papain-like_cys_pep_sf"/>
</dbReference>
<dbReference type="PaxDb" id="4577-GRMZM2G330690_P02"/>
<evidence type="ECO:0000256" key="2">
    <source>
        <dbReference type="ARBA" id="ARBA00009085"/>
    </source>
</evidence>
<evidence type="ECO:0000313" key="11">
    <source>
        <dbReference type="Proteomes" id="UP000007305"/>
    </source>
</evidence>
<dbReference type="GO" id="GO:0004843">
    <property type="term" value="F:cysteine-type deubiquitinase activity"/>
    <property type="evidence" value="ECO:0000318"/>
    <property type="project" value="GO_Central"/>
</dbReference>
<dbReference type="STRING" id="4577.A0A1D6IME8"/>
<feature type="domain" description="USP" evidence="8">
    <location>
        <begin position="202"/>
        <end position="552"/>
    </location>
</feature>
<evidence type="ECO:0007829" key="12">
    <source>
        <dbReference type="PeptideAtlas" id="A0A1D6IME8"/>
    </source>
</evidence>
<comment type="catalytic activity">
    <reaction evidence="1 7">
        <text>Thiol-dependent hydrolysis of ester, thioester, amide, peptide and isopeptide bonds formed by the C-terminal Gly of ubiquitin (a 76-residue protein attached to proteins as an intracellular targeting signal).</text>
        <dbReference type="EC" id="3.4.19.12"/>
    </reaction>
</comment>
<dbReference type="EMBL" id="CM007650">
    <property type="protein sequence ID" value="ONM60462.1"/>
    <property type="molecule type" value="Genomic_DNA"/>
</dbReference>
<dbReference type="InterPro" id="IPR050164">
    <property type="entry name" value="Peptidase_C19"/>
</dbReference>
<dbReference type="OrthoDB" id="429671at2759"/>
<dbReference type="GO" id="GO:0005829">
    <property type="term" value="C:cytosol"/>
    <property type="evidence" value="ECO:0000318"/>
    <property type="project" value="GO_Central"/>
</dbReference>
<reference evidence="10" key="2">
    <citation type="submission" date="2019-07" db="EMBL/GenBank/DDBJ databases">
        <authorList>
            <person name="Seetharam A."/>
            <person name="Woodhouse M."/>
            <person name="Cannon E."/>
        </authorList>
    </citation>
    <scope>NUCLEOTIDE SEQUENCE [LARGE SCALE GENOMIC DNA]</scope>
    <source>
        <strain evidence="10">cv. B73</strain>
    </source>
</reference>
<name>A0A1D6IME8_MAIZE</name>
<dbReference type="GO" id="GO:0006508">
    <property type="term" value="P:proteolysis"/>
    <property type="evidence" value="ECO:0007669"/>
    <property type="project" value="UniProtKB-KW"/>
</dbReference>
<keyword evidence="6 7" id="KW-0788">Thiol protease</keyword>
<sequence length="552" mass="60174">MSSGGEKMLLFGSFTEDETKLLQGQPLKSPTKSVSKECERTEIQFGTLNLSVLNLEKISTSSVVLPAKSAKGETSAITKENACNNEKKAAGSSLSNGGPVLANGCPPVNVPANNGLFENVKTEAVVPPVIPVKIISNPTPQMTLETHKDGTKPTESRKLNKEREITENGSPIVDKHIVAAPAEEAVTSLNKKASQNMPLLPHGLRNTGNICFLNATLQALLSCSPFVYLLQDLRNRRIPKVGYPTLSAFVELISQLDVPDESVIKKNEKVITVAAKPLNPAMFDAVLRNFTPDVPAGITARPRQEDAQEFLSFAMDRMHDELLKLNGDGLNSKEGMVVSSADDDAWETVGRKNKSAIVRTQSFVPSELSAIFGGQLQSVVKAAGNKASATVQPFLLLHLDIFPDAVQTLNDALRLFSTPESLEGYRTAAGKAGLVTARKSFKIHALSKIMILHLKRFSYGNHGSTKVYKPLHFPSVLVLSRDLLSSPSQEGRKYELVATITHHGRDPYRGHYTAHAKHGNGQWLRFDDDAVVPVGEKDVLHDQAYVLFYKRV</sequence>
<dbReference type="PROSITE" id="PS50235">
    <property type="entry name" value="USP_3"/>
    <property type="match status" value="1"/>
</dbReference>
<protein>
    <recommendedName>
        <fullName evidence="7">Ubiquitin carboxyl-terminal hydrolase</fullName>
        <ecNumber evidence="7">3.4.19.12</ecNumber>
    </recommendedName>
</protein>
<evidence type="ECO:0000256" key="6">
    <source>
        <dbReference type="ARBA" id="ARBA00022807"/>
    </source>
</evidence>
<dbReference type="GO" id="GO:0031647">
    <property type="term" value="P:regulation of protein stability"/>
    <property type="evidence" value="ECO:0000318"/>
    <property type="project" value="GO_Central"/>
</dbReference>
<dbReference type="eggNOG" id="KOG1871">
    <property type="taxonomic scope" value="Eukaryota"/>
</dbReference>
<evidence type="ECO:0000256" key="7">
    <source>
        <dbReference type="RuleBase" id="RU366025"/>
    </source>
</evidence>
<dbReference type="PANTHER" id="PTHR24006:SF687">
    <property type="entry name" value="UBIQUITIN CARBOXYL-TERMINAL HYDROLASE 10"/>
    <property type="match status" value="1"/>
</dbReference>
<evidence type="ECO:0000259" key="8">
    <source>
        <dbReference type="PROSITE" id="PS50235"/>
    </source>
</evidence>
<dbReference type="PANTHER" id="PTHR24006">
    <property type="entry name" value="UBIQUITIN CARBOXYL-TERMINAL HYDROLASE"/>
    <property type="match status" value="1"/>
</dbReference>
<keyword evidence="11" id="KW-1185">Reference proteome</keyword>
<dbReference type="InterPro" id="IPR028889">
    <property type="entry name" value="USP"/>
</dbReference>
<dbReference type="Gene3D" id="3.90.70.10">
    <property type="entry name" value="Cysteine proteinases"/>
    <property type="match status" value="1"/>
</dbReference>
<dbReference type="FunCoup" id="A0A1D6IME8">
    <property type="interactions" value="2454"/>
</dbReference>
<dbReference type="Proteomes" id="UP000007305">
    <property type="component" value="Chromosome 7"/>
</dbReference>
<dbReference type="GeneID" id="103633533"/>
<dbReference type="EC" id="3.4.19.12" evidence="7"/>
<dbReference type="PROSITE" id="PS00973">
    <property type="entry name" value="USP_2"/>
    <property type="match status" value="1"/>
</dbReference>
<dbReference type="Pfam" id="PF00443">
    <property type="entry name" value="UCH"/>
    <property type="match status" value="1"/>
</dbReference>
<dbReference type="FunFam" id="3.90.70.10:FF:000108">
    <property type="entry name" value="Ubiquitin carboxyl-terminal hydrolase"/>
    <property type="match status" value="1"/>
</dbReference>
<reference evidence="9 11" key="1">
    <citation type="submission" date="2015-12" db="EMBL/GenBank/DDBJ databases">
        <title>Update maize B73 reference genome by single molecule sequencing technologies.</title>
        <authorList>
            <consortium name="Maize Genome Sequencing Project"/>
            <person name="Ware D."/>
        </authorList>
    </citation>
    <scope>NUCLEOTIDE SEQUENCE [LARGE SCALE GENOMIC DNA]</scope>
    <source>
        <strain evidence="11">cv. B73</strain>
        <tissue evidence="9">Seedling</tissue>
    </source>
</reference>
<evidence type="ECO:0000256" key="5">
    <source>
        <dbReference type="ARBA" id="ARBA00022801"/>
    </source>
</evidence>
<evidence type="ECO:0000256" key="1">
    <source>
        <dbReference type="ARBA" id="ARBA00000707"/>
    </source>
</evidence>
<dbReference type="InterPro" id="IPR018200">
    <property type="entry name" value="USP_CS"/>
</dbReference>
<comment type="function">
    <text evidence="7">Recognizes and hydrolyzes the peptide bond at the C-terminal Gly of ubiquitin. Involved in the processing of poly-ubiquitin precursors as well as that of ubiquitinated proteins.</text>
</comment>